<evidence type="ECO:0000256" key="1">
    <source>
        <dbReference type="SAM" id="MobiDB-lite"/>
    </source>
</evidence>
<dbReference type="InParanoid" id="A0A0G4F120"/>
<evidence type="ECO:0000313" key="3">
    <source>
        <dbReference type="Proteomes" id="UP000041254"/>
    </source>
</evidence>
<reference evidence="2 3" key="1">
    <citation type="submission" date="2014-11" db="EMBL/GenBank/DDBJ databases">
        <authorList>
            <person name="Zhu J."/>
            <person name="Qi W."/>
            <person name="Song R."/>
        </authorList>
    </citation>
    <scope>NUCLEOTIDE SEQUENCE [LARGE SCALE GENOMIC DNA]</scope>
</reference>
<dbReference type="AlphaFoldDB" id="A0A0G4F120"/>
<organism evidence="2 3">
    <name type="scientific">Vitrella brassicaformis (strain CCMP3155)</name>
    <dbReference type="NCBI Taxonomy" id="1169540"/>
    <lineage>
        <taxon>Eukaryota</taxon>
        <taxon>Sar</taxon>
        <taxon>Alveolata</taxon>
        <taxon>Colpodellida</taxon>
        <taxon>Vitrellaceae</taxon>
        <taxon>Vitrella</taxon>
    </lineage>
</organism>
<protein>
    <submittedName>
        <fullName evidence="2">Uncharacterized protein</fullName>
    </submittedName>
</protein>
<gene>
    <name evidence="2" type="ORF">Vbra_14243</name>
</gene>
<name>A0A0G4F120_VITBC</name>
<dbReference type="EMBL" id="CDMY01000357">
    <property type="protein sequence ID" value="CEM05387.1"/>
    <property type="molecule type" value="Genomic_DNA"/>
</dbReference>
<proteinExistence type="predicted"/>
<keyword evidence="3" id="KW-1185">Reference proteome</keyword>
<sequence>MGLVCSHERSPRTPIHPLSPLTSLPADPPIPSAHLSSRVRRVPFGGSSARRGVAYVPPTQLTAWEIIKVFSRLRTCRGEDGPGPHVSFEERQKQLFQGQRSITFKQFKERLPTMPARWFTSEVPNRQYGNLLTEPLQPETYESVFKALSGWKDELTVAEFTRKVDHHVLAGNFSGFLKVLFDLEFEHYDQTHVREVNRAQQKRAARSKAM</sequence>
<accession>A0A0G4F120</accession>
<feature type="region of interest" description="Disordered" evidence="1">
    <location>
        <begin position="1"/>
        <end position="27"/>
    </location>
</feature>
<feature type="compositionally biased region" description="Basic and acidic residues" evidence="1">
    <location>
        <begin position="1"/>
        <end position="11"/>
    </location>
</feature>
<evidence type="ECO:0000313" key="2">
    <source>
        <dbReference type="EMBL" id="CEM05387.1"/>
    </source>
</evidence>
<dbReference type="Proteomes" id="UP000041254">
    <property type="component" value="Unassembled WGS sequence"/>
</dbReference>
<dbReference type="VEuPathDB" id="CryptoDB:Vbra_14243"/>